<feature type="compositionally biased region" description="Basic and acidic residues" evidence="16">
    <location>
        <begin position="1960"/>
        <end position="2015"/>
    </location>
</feature>
<evidence type="ECO:0000256" key="7">
    <source>
        <dbReference type="ARBA" id="ARBA00022777"/>
    </source>
</evidence>
<dbReference type="PROSITE" id="PS50003">
    <property type="entry name" value="PH_DOMAIN"/>
    <property type="match status" value="1"/>
</dbReference>
<protein>
    <recommendedName>
        <fullName evidence="13">Citron Rho-interacting kinase</fullName>
        <ecNumber evidence="13">2.7.11.1</ecNumber>
    </recommendedName>
</protein>
<evidence type="ECO:0000256" key="11">
    <source>
        <dbReference type="ARBA" id="ARBA00047899"/>
    </source>
</evidence>
<dbReference type="PROSITE" id="PS00479">
    <property type="entry name" value="ZF_DAG_PE_1"/>
    <property type="match status" value="1"/>
</dbReference>
<sequence>MESIASRASRLNLLLQGKLSSLTQQQMSPFSREGILDALMVLYGECSSPLLMKIKHAGNFLKKHSDSIAEFRELQPSLKDFEIQNLLGCGHFAEVQLVKEKATGDIYAMKVMSKETLLGKEQVFFEEERNILSQNASPWIPRLHYAFQDKKNLYLVMDYEPGGDLLSFLNRYEDQLKESTMQFYLAELVLAIHSVHQMGYVHRDVKPENILIDRTGHIKLVGFGSAAKITADKTVDAKGPPGTPDYMAPEVLSALSNSKTSYGSGCDWWSLGVVAYEVIYGKSPFTEGTSAKTCNNILNFQRFLKFPQDVKVSHEFLDLLQGLLCGPKERLDYEGLCCHPFFSHVDWSAVPNSLPPFVPSLKREDDTSHFDAPEEEKNARIASSLAQLSPASSSGEDLPFVGFSFTKALAVLRSESALSLDSPAKISSMEKKLLFKSKELQDTQAKCHKMEQEMTRLHRRVSEVEAVLSQKEVELKASETQRSLLEQDLATYITECSSLKRSLEQARMEVSQEDDKALQLLHDIREQSRKLQEIKEQEYQAQVEEMRLMMNQLEEDLISARRRSDLYESELRESRLAAEDFKRKATECHNRLQKVVKVKDQGKTEVGELYSKLEKINADQQVKIQELQEKLTKAMKASSEATELLQNIRQAKERAEKELEKLQNREDSNESMKKKLLEAEERRHSLENQVKRLETVERRENRLKEDIQTKSQQIQQMADKILELEEKHREAQLAAQHLELHLKQKEQMYEERLKVLDNQMKKDLADKDALENMLRKHEEEAHEKCKILAEQKAMINAMDSKIRSLEQRIVELSEANKLAANSSLFTQRNMKAQEEMISELRQQKFYLETQAGKLEAHNNKLEEQLEKISHQDHSDKTRLLELETRLREVSLEHEEQKLELKRQLTELQLTLQERESQISGLQAARAALESQLREAKTELEDTTAEAEEEIQALTAHRDEIQRKFEALRNSCTVITDLEEQLNQLTEDNAELNNQNFFLSKQLDEASGANNEVVQLRSEVDHLRREITEREMQLTSQKQTMEALKTTCTMLEEQVMDLEALNDELLEKERQWEAWRSVLGDEKTQFECRVRELQRMLDTEKQSRVRADQRITESRQVVELAVKEHKAEILALQQALKEQKLKAESLSDKLNDLEKKHAMLEMNARSLQQKLETERELKQRLLEEQAKLQQQMDLQKNHIFRLTQGLQEALDRADLLKTERSDLEYQLENIQVLYSHEKVKMEGTISQQTKLIDFLQAKMDQPAKKKKVPLQYNELKVALEKEKARSAELEEALQKTRIELRSAREEAAHRKITDHPHPSTPATARQQIIMSALVRSPEHQPTPISLLAPPSSRRKEASTPEEFNRRLKERMHHNIPHRFNVGLNMRATKCAVCLDTVHFGRQASKCLECQMMCHPKCSACLPATCGLPAEYATHFSEAFCRDKLNSPGVQLKDPGSALRLEGWMKVPRNNKRGQQGWDRKYVVLEGTKVLVYDTETREAGQRPVEEFELCLPDGDVTVHGAVGATELLNTAKTDVPYILKLESHPHTTCWPGRTLYLLTPTFPDKQRWVNALESTVAGGRVSREKAEADAKLLGNSLLKLEGEDRLDINCTLPFSDQVVLVGAEEGLYALNVLKNSLTHVPGIGAVFQIHLIKDLEKLLMIAGDERALCLVDVKKVKQSLAQSHLPAQPDVSPNIFEAVKGCHLFAAGKIDNGLCICAAMPSKVVVLRYNESLSKFCIRKEIETSEPCGCIHFTNYSIIVGTNKFYEIEMKQYTLEEFLDKNDHTLASAVFASSTNSFPINIIQVNPTGQREEYLLCFHEFGIFVDSYGRRSRSDDLKWSRLPLAFAYREPYLFVTHFNSLEVIEIQARASLGIPARAHLDIPSPRYLGPAISSGAIYLASSYQDKLRVICCKGNLVKESNNEHHRGSSTTRSPNKRGPPTYNEHITKRVASSPGPPEGPAHPREPSTPHRYREGRTELRRDKSPGRPLEREKSPGRVLSTRRERSPGRLFEESSRGRIQVGGARTPLAQVNKVWDQSSV</sequence>
<dbReference type="Gene3D" id="1.10.287.1490">
    <property type="match status" value="1"/>
</dbReference>
<evidence type="ECO:0000259" key="18">
    <source>
        <dbReference type="PROSITE" id="PS50011"/>
    </source>
</evidence>
<dbReference type="InterPro" id="IPR001180">
    <property type="entry name" value="CNH_dom"/>
</dbReference>
<comment type="similarity">
    <text evidence="13">Belongs to the protein kinase superfamily. AGC Ser/Thr protein kinase family.</text>
</comment>
<dbReference type="EMBL" id="JAOTOJ010000018">
    <property type="protein sequence ID" value="KAK9391646.1"/>
    <property type="molecule type" value="Genomic_DNA"/>
</dbReference>
<dbReference type="Gene3D" id="1.10.510.10">
    <property type="entry name" value="Transferase(Phosphotransferase) domain 1"/>
    <property type="match status" value="1"/>
</dbReference>
<dbReference type="PROSITE" id="PS50219">
    <property type="entry name" value="CNH"/>
    <property type="match status" value="1"/>
</dbReference>
<dbReference type="PROSITE" id="PS51285">
    <property type="entry name" value="AGC_KINASE_CTER"/>
    <property type="match status" value="1"/>
</dbReference>
<evidence type="ECO:0000313" key="23">
    <source>
        <dbReference type="Proteomes" id="UP001474421"/>
    </source>
</evidence>
<feature type="domain" description="Protein kinase" evidence="18">
    <location>
        <begin position="81"/>
        <end position="342"/>
    </location>
</feature>
<dbReference type="InterPro" id="IPR050839">
    <property type="entry name" value="Rho-assoc_Ser/Thr_Kinase"/>
</dbReference>
<dbReference type="InterPro" id="IPR057529">
    <property type="entry name" value="MRCK/ROCK_PH"/>
</dbReference>
<evidence type="ECO:0000313" key="22">
    <source>
        <dbReference type="EMBL" id="KAK9391646.1"/>
    </source>
</evidence>
<dbReference type="InterPro" id="IPR011009">
    <property type="entry name" value="Kinase-like_dom_sf"/>
</dbReference>
<dbReference type="Gene3D" id="3.30.200.20">
    <property type="entry name" value="Phosphorylase Kinase, domain 1"/>
    <property type="match status" value="1"/>
</dbReference>
<dbReference type="FunFam" id="1.10.510.10:FF:000751">
    <property type="entry name" value="Non-specific serine/threonine protein kinase"/>
    <property type="match status" value="1"/>
</dbReference>
<dbReference type="Gene3D" id="3.30.60.20">
    <property type="match status" value="1"/>
</dbReference>
<evidence type="ECO:0000256" key="6">
    <source>
        <dbReference type="ARBA" id="ARBA00022771"/>
    </source>
</evidence>
<keyword evidence="13" id="KW-0963">Cytoplasm</keyword>
<dbReference type="PANTHER" id="PTHR22988:SF71">
    <property type="entry name" value="CITRON RHO-INTERACTING KINASE"/>
    <property type="match status" value="1"/>
</dbReference>
<keyword evidence="10 15" id="KW-0175">Coiled coil</keyword>
<dbReference type="Proteomes" id="UP001474421">
    <property type="component" value="Unassembled WGS sequence"/>
</dbReference>
<dbReference type="GO" id="GO:0000281">
    <property type="term" value="P:mitotic cytokinesis"/>
    <property type="evidence" value="ECO:0007669"/>
    <property type="project" value="UniProtKB-UniRule"/>
</dbReference>
<feature type="domain" description="Phorbol-ester/DAG-type" evidence="19">
    <location>
        <begin position="1375"/>
        <end position="1424"/>
    </location>
</feature>
<keyword evidence="7 13" id="KW-0418">Kinase</keyword>
<feature type="domain" description="PH" evidence="17">
    <location>
        <begin position="1456"/>
        <end position="1576"/>
    </location>
</feature>
<evidence type="ECO:0000259" key="21">
    <source>
        <dbReference type="PROSITE" id="PS51285"/>
    </source>
</evidence>
<dbReference type="FunFam" id="3.30.60.20:FF:000018">
    <property type="entry name" value="Citron rho-interacting serine/threonine kinase"/>
    <property type="match status" value="1"/>
</dbReference>
<dbReference type="InterPro" id="IPR008271">
    <property type="entry name" value="Ser/Thr_kinase_AS"/>
</dbReference>
<evidence type="ECO:0000256" key="3">
    <source>
        <dbReference type="ARBA" id="ARBA00022679"/>
    </source>
</evidence>
<dbReference type="InterPro" id="IPR000719">
    <property type="entry name" value="Prot_kinase_dom"/>
</dbReference>
<evidence type="ECO:0000256" key="4">
    <source>
        <dbReference type="ARBA" id="ARBA00022723"/>
    </source>
</evidence>
<keyword evidence="5 13" id="KW-0547">Nucleotide-binding</keyword>
<dbReference type="CDD" id="cd20814">
    <property type="entry name" value="CRIK"/>
    <property type="match status" value="1"/>
</dbReference>
<dbReference type="SUPFAM" id="SSF57889">
    <property type="entry name" value="Cysteine-rich domain"/>
    <property type="match status" value="1"/>
</dbReference>
<feature type="coiled-coil region" evidence="15">
    <location>
        <begin position="433"/>
        <end position="570"/>
    </location>
</feature>
<dbReference type="InterPro" id="IPR000961">
    <property type="entry name" value="AGC-kinase_C"/>
</dbReference>
<dbReference type="SUPFAM" id="SSF56112">
    <property type="entry name" value="Protein kinase-like (PK-like)"/>
    <property type="match status" value="1"/>
</dbReference>
<evidence type="ECO:0000256" key="16">
    <source>
        <dbReference type="SAM" id="MobiDB-lite"/>
    </source>
</evidence>
<dbReference type="PROSITE" id="PS50081">
    <property type="entry name" value="ZF_DAG_PE_2"/>
    <property type="match status" value="1"/>
</dbReference>
<dbReference type="InterPro" id="IPR002219">
    <property type="entry name" value="PKC_DAG/PE"/>
</dbReference>
<dbReference type="Gene3D" id="1.20.5.340">
    <property type="match status" value="1"/>
</dbReference>
<comment type="subcellular location">
    <subcellularLocation>
        <location evidence="13">Cytoplasm</location>
    </subcellularLocation>
</comment>
<dbReference type="InterPro" id="IPR017441">
    <property type="entry name" value="Protein_kinase_ATP_BS"/>
</dbReference>
<dbReference type="PIRSF" id="PIRSF038145">
    <property type="entry name" value="Citron_Rho-interacting_kinase"/>
    <property type="match status" value="1"/>
</dbReference>
<dbReference type="PANTHER" id="PTHR22988">
    <property type="entry name" value="MYOTONIC DYSTROPHY S/T KINASE-RELATED"/>
    <property type="match status" value="1"/>
</dbReference>
<feature type="binding site" evidence="14">
    <location>
        <position position="110"/>
    </location>
    <ligand>
        <name>ATP</name>
        <dbReference type="ChEBI" id="CHEBI:30616"/>
    </ligand>
</feature>
<keyword evidence="4 13" id="KW-0479">Metal-binding</keyword>
<reference evidence="22 23" key="1">
    <citation type="journal article" date="2024" name="Proc. Natl. Acad. Sci. U.S.A.">
        <title>The genetic regulatory architecture and epigenomic basis for age-related changes in rattlesnake venom.</title>
        <authorList>
            <person name="Hogan M.P."/>
            <person name="Holding M.L."/>
            <person name="Nystrom G.S."/>
            <person name="Colston T.J."/>
            <person name="Bartlett D.A."/>
            <person name="Mason A.J."/>
            <person name="Ellsworth S.A."/>
            <person name="Rautsaw R.M."/>
            <person name="Lawrence K.C."/>
            <person name="Strickland J.L."/>
            <person name="He B."/>
            <person name="Fraser P."/>
            <person name="Margres M.J."/>
            <person name="Gilbert D.M."/>
            <person name="Gibbs H.L."/>
            <person name="Parkinson C.L."/>
            <person name="Rokyta D.R."/>
        </authorList>
    </citation>
    <scope>NUCLEOTIDE SEQUENCE [LARGE SCALE GENOMIC DNA]</scope>
    <source>
        <strain evidence="22">DRR0105</strain>
    </source>
</reference>
<dbReference type="GO" id="GO:0005737">
    <property type="term" value="C:cytoplasm"/>
    <property type="evidence" value="ECO:0007669"/>
    <property type="project" value="UniProtKB-SubCell"/>
</dbReference>
<name>A0AAW1AQI0_CROAD</name>
<evidence type="ECO:0000259" key="17">
    <source>
        <dbReference type="PROSITE" id="PS50003"/>
    </source>
</evidence>
<keyword evidence="3 13" id="KW-0808">Transferase</keyword>
<comment type="caution">
    <text evidence="22">The sequence shown here is derived from an EMBL/GenBank/DDBJ whole genome shotgun (WGS) entry which is preliminary data.</text>
</comment>
<dbReference type="FunFam" id="2.30.29.30:FF:000081">
    <property type="entry name" value="Citron rho-interacting serine/threonine kinase"/>
    <property type="match status" value="1"/>
</dbReference>
<feature type="coiled-coil region" evidence="15">
    <location>
        <begin position="610"/>
        <end position="822"/>
    </location>
</feature>
<dbReference type="PROSITE" id="PS00107">
    <property type="entry name" value="PROTEIN_KINASE_ATP"/>
    <property type="match status" value="1"/>
</dbReference>
<dbReference type="InterPro" id="IPR001849">
    <property type="entry name" value="PH_domain"/>
</dbReference>
<evidence type="ECO:0000256" key="15">
    <source>
        <dbReference type="SAM" id="Coils"/>
    </source>
</evidence>
<dbReference type="SUPFAM" id="SSF50729">
    <property type="entry name" value="PH domain-like"/>
    <property type="match status" value="1"/>
</dbReference>
<feature type="domain" description="CNH" evidence="20">
    <location>
        <begin position="1604"/>
        <end position="1894"/>
    </location>
</feature>
<evidence type="ECO:0000259" key="19">
    <source>
        <dbReference type="PROSITE" id="PS50081"/>
    </source>
</evidence>
<dbReference type="CDD" id="cd05601">
    <property type="entry name" value="STKc_CRIK"/>
    <property type="match status" value="1"/>
</dbReference>
<dbReference type="SMART" id="SM00220">
    <property type="entry name" value="S_TKc"/>
    <property type="match status" value="1"/>
</dbReference>
<evidence type="ECO:0000256" key="14">
    <source>
        <dbReference type="PROSITE-ProRule" id="PRU10141"/>
    </source>
</evidence>
<evidence type="ECO:0000256" key="1">
    <source>
        <dbReference type="ARBA" id="ARBA00022527"/>
    </source>
</evidence>
<keyword evidence="6" id="KW-0863">Zinc-finger</keyword>
<keyword evidence="23" id="KW-1185">Reference proteome</keyword>
<keyword evidence="1 13" id="KW-0723">Serine/threonine-protein kinase</keyword>
<gene>
    <name evidence="22" type="ORF">NXF25_018035</name>
</gene>
<dbReference type="FunFam" id="3.30.200.20:FF:000224">
    <property type="entry name" value="Citron rho-interacting serine/threonine kinase"/>
    <property type="match status" value="1"/>
</dbReference>
<evidence type="ECO:0000259" key="20">
    <source>
        <dbReference type="PROSITE" id="PS50219"/>
    </source>
</evidence>
<evidence type="ECO:0000256" key="2">
    <source>
        <dbReference type="ARBA" id="ARBA00022553"/>
    </source>
</evidence>
<dbReference type="GO" id="GO:0004674">
    <property type="term" value="F:protein serine/threonine kinase activity"/>
    <property type="evidence" value="ECO:0007669"/>
    <property type="project" value="UniProtKB-KW"/>
</dbReference>
<evidence type="ECO:0000256" key="12">
    <source>
        <dbReference type="ARBA" id="ARBA00048679"/>
    </source>
</evidence>
<dbReference type="InterPro" id="IPR037708">
    <property type="entry name" value="CRIK_dom"/>
</dbReference>
<dbReference type="SMART" id="SM00233">
    <property type="entry name" value="PH"/>
    <property type="match status" value="1"/>
</dbReference>
<dbReference type="InterPro" id="IPR011993">
    <property type="entry name" value="PH-like_dom_sf"/>
</dbReference>
<dbReference type="Gene3D" id="2.30.29.30">
    <property type="entry name" value="Pleckstrin-homology domain (PH domain)/Phosphotyrosine-binding domain (PTB)"/>
    <property type="match status" value="1"/>
</dbReference>
<feature type="region of interest" description="Disordered" evidence="16">
    <location>
        <begin position="1334"/>
        <end position="1360"/>
    </location>
</feature>
<dbReference type="Pfam" id="PF25346">
    <property type="entry name" value="PH_MRCK"/>
    <property type="match status" value="1"/>
</dbReference>
<evidence type="ECO:0000256" key="8">
    <source>
        <dbReference type="ARBA" id="ARBA00022833"/>
    </source>
</evidence>
<evidence type="ECO:0000256" key="5">
    <source>
        <dbReference type="ARBA" id="ARBA00022741"/>
    </source>
</evidence>
<dbReference type="Pfam" id="PF00780">
    <property type="entry name" value="CNH"/>
    <property type="match status" value="1"/>
</dbReference>
<evidence type="ECO:0000256" key="9">
    <source>
        <dbReference type="ARBA" id="ARBA00022840"/>
    </source>
</evidence>
<comment type="function">
    <text evidence="13">Plays a role in cytokinesis. Displays serine/threonine protein kinase activity.</text>
</comment>
<dbReference type="SMART" id="SM00109">
    <property type="entry name" value="C1"/>
    <property type="match status" value="1"/>
</dbReference>
<dbReference type="InterPro" id="IPR046349">
    <property type="entry name" value="C1-like_sf"/>
</dbReference>
<dbReference type="GO" id="GO:0005524">
    <property type="term" value="F:ATP binding"/>
    <property type="evidence" value="ECO:0007669"/>
    <property type="project" value="UniProtKB-UniRule"/>
</dbReference>
<feature type="region of interest" description="Disordered" evidence="16">
    <location>
        <begin position="1919"/>
        <end position="2023"/>
    </location>
</feature>
<comment type="catalytic activity">
    <reaction evidence="12 13">
        <text>L-seryl-[protein] + ATP = O-phospho-L-seryl-[protein] + ADP + H(+)</text>
        <dbReference type="Rhea" id="RHEA:17989"/>
        <dbReference type="Rhea" id="RHEA-COMP:9863"/>
        <dbReference type="Rhea" id="RHEA-COMP:11604"/>
        <dbReference type="ChEBI" id="CHEBI:15378"/>
        <dbReference type="ChEBI" id="CHEBI:29999"/>
        <dbReference type="ChEBI" id="CHEBI:30616"/>
        <dbReference type="ChEBI" id="CHEBI:83421"/>
        <dbReference type="ChEBI" id="CHEBI:456216"/>
        <dbReference type="EC" id="2.7.11.1"/>
    </reaction>
</comment>
<dbReference type="EC" id="2.7.11.1" evidence="13"/>
<proteinExistence type="inferred from homology"/>
<dbReference type="Pfam" id="PF00069">
    <property type="entry name" value="Pkinase"/>
    <property type="match status" value="1"/>
</dbReference>
<dbReference type="SMART" id="SM00036">
    <property type="entry name" value="CNH"/>
    <property type="match status" value="1"/>
</dbReference>
<evidence type="ECO:0000256" key="13">
    <source>
        <dbReference type="PIRNR" id="PIRNR038145"/>
    </source>
</evidence>
<keyword evidence="2" id="KW-0597">Phosphoprotein</keyword>
<feature type="coiled-coil region" evidence="15">
    <location>
        <begin position="847"/>
        <end position="1225"/>
    </location>
</feature>
<dbReference type="InterPro" id="IPR017405">
    <property type="entry name" value="Citron_Rho-interacting_kinase"/>
</dbReference>
<keyword evidence="8" id="KW-0862">Zinc</keyword>
<accession>A0AAW1AQI0</accession>
<dbReference type="GO" id="GO:0008270">
    <property type="term" value="F:zinc ion binding"/>
    <property type="evidence" value="ECO:0007669"/>
    <property type="project" value="UniProtKB-KW"/>
</dbReference>
<dbReference type="SMART" id="SM00133">
    <property type="entry name" value="S_TK_X"/>
    <property type="match status" value="1"/>
</dbReference>
<organism evidence="22 23">
    <name type="scientific">Crotalus adamanteus</name>
    <name type="common">Eastern diamondback rattlesnake</name>
    <dbReference type="NCBI Taxonomy" id="8729"/>
    <lineage>
        <taxon>Eukaryota</taxon>
        <taxon>Metazoa</taxon>
        <taxon>Chordata</taxon>
        <taxon>Craniata</taxon>
        <taxon>Vertebrata</taxon>
        <taxon>Euteleostomi</taxon>
        <taxon>Lepidosauria</taxon>
        <taxon>Squamata</taxon>
        <taxon>Bifurcata</taxon>
        <taxon>Unidentata</taxon>
        <taxon>Episquamata</taxon>
        <taxon>Toxicofera</taxon>
        <taxon>Serpentes</taxon>
        <taxon>Colubroidea</taxon>
        <taxon>Viperidae</taxon>
        <taxon>Crotalinae</taxon>
        <taxon>Crotalus</taxon>
    </lineage>
</organism>
<feature type="domain" description="AGC-kinase C-terminal" evidence="21">
    <location>
        <begin position="343"/>
        <end position="415"/>
    </location>
</feature>
<keyword evidence="9 13" id="KW-0067">ATP-binding</keyword>
<dbReference type="PROSITE" id="PS50011">
    <property type="entry name" value="PROTEIN_KINASE_DOM"/>
    <property type="match status" value="1"/>
</dbReference>
<evidence type="ECO:0000256" key="10">
    <source>
        <dbReference type="ARBA" id="ARBA00023054"/>
    </source>
</evidence>
<feature type="coiled-coil region" evidence="15">
    <location>
        <begin position="1271"/>
        <end position="1305"/>
    </location>
</feature>
<dbReference type="PROSITE" id="PS00108">
    <property type="entry name" value="PROTEIN_KINASE_ST"/>
    <property type="match status" value="1"/>
</dbReference>
<comment type="catalytic activity">
    <reaction evidence="11 13">
        <text>L-threonyl-[protein] + ATP = O-phospho-L-threonyl-[protein] + ADP + H(+)</text>
        <dbReference type="Rhea" id="RHEA:46608"/>
        <dbReference type="Rhea" id="RHEA-COMP:11060"/>
        <dbReference type="Rhea" id="RHEA-COMP:11605"/>
        <dbReference type="ChEBI" id="CHEBI:15378"/>
        <dbReference type="ChEBI" id="CHEBI:30013"/>
        <dbReference type="ChEBI" id="CHEBI:30616"/>
        <dbReference type="ChEBI" id="CHEBI:61977"/>
        <dbReference type="ChEBI" id="CHEBI:456216"/>
        <dbReference type="EC" id="2.7.11.1"/>
    </reaction>
</comment>